<feature type="transmembrane region" description="Helical" evidence="1">
    <location>
        <begin position="152"/>
        <end position="173"/>
    </location>
</feature>
<comment type="caution">
    <text evidence="2">The sequence shown here is derived from an EMBL/GenBank/DDBJ whole genome shotgun (WGS) entry which is preliminary data.</text>
</comment>
<dbReference type="RefSeq" id="WP_196079330.1">
    <property type="nucleotide sequence ID" value="NZ_JADPVI010000001.1"/>
</dbReference>
<feature type="transmembrane region" description="Helical" evidence="1">
    <location>
        <begin position="88"/>
        <end position="110"/>
    </location>
</feature>
<dbReference type="Proteomes" id="UP000660070">
    <property type="component" value="Unassembled WGS sequence"/>
</dbReference>
<evidence type="ECO:0000256" key="1">
    <source>
        <dbReference type="SAM" id="Phobius"/>
    </source>
</evidence>
<sequence length="193" mass="22820">MKYLKITYLIFSNFLLIYFTHKFFFHAKLSESLLDLLLSISCFNFGFLLLDYFRKFDRKNLCFLFSEWILGIILIYFLQILTSGKSEIIYWILIIIGSILGGILTVINFSKTFLIKISIKKYLLKLVIVSLTFPLIKIFYFSVVYQKTFYDLTFFAFIPEILIITTWQIFNLLELKKGCNKIGLAKVGFFRFA</sequence>
<reference evidence="2 3" key="1">
    <citation type="submission" date="2020-11" db="EMBL/GenBank/DDBJ databases">
        <title>Kaistella gelatinilytica sp. nov., a flavobacterium isolated from Antarctic Soil.</title>
        <authorList>
            <person name="Li J."/>
        </authorList>
    </citation>
    <scope>NUCLEOTIDE SEQUENCE [LARGE SCALE GENOMIC DNA]</scope>
    <source>
        <strain evidence="2 3">G5-32</strain>
    </source>
</reference>
<keyword evidence="1" id="KW-0812">Transmembrane</keyword>
<evidence type="ECO:0000313" key="3">
    <source>
        <dbReference type="Proteomes" id="UP000660070"/>
    </source>
</evidence>
<evidence type="ECO:0000313" key="2">
    <source>
        <dbReference type="EMBL" id="MBF8456837.1"/>
    </source>
</evidence>
<accession>A0ABS0FAU2</accession>
<dbReference type="EMBL" id="JADPVI010000001">
    <property type="protein sequence ID" value="MBF8456837.1"/>
    <property type="molecule type" value="Genomic_DNA"/>
</dbReference>
<name>A0ABS0FAU2_9FLAO</name>
<protein>
    <submittedName>
        <fullName evidence="2">Uncharacterized protein</fullName>
    </submittedName>
</protein>
<proteinExistence type="predicted"/>
<organism evidence="2 3">
    <name type="scientific">Kaistella gelatinilytica</name>
    <dbReference type="NCBI Taxonomy" id="2787636"/>
    <lineage>
        <taxon>Bacteria</taxon>
        <taxon>Pseudomonadati</taxon>
        <taxon>Bacteroidota</taxon>
        <taxon>Flavobacteriia</taxon>
        <taxon>Flavobacteriales</taxon>
        <taxon>Weeksellaceae</taxon>
        <taxon>Chryseobacterium group</taxon>
        <taxon>Kaistella</taxon>
    </lineage>
</organism>
<feature type="transmembrane region" description="Helical" evidence="1">
    <location>
        <begin position="62"/>
        <end position="82"/>
    </location>
</feature>
<feature type="transmembrane region" description="Helical" evidence="1">
    <location>
        <begin position="122"/>
        <end position="140"/>
    </location>
</feature>
<keyword evidence="3" id="KW-1185">Reference proteome</keyword>
<gene>
    <name evidence="2" type="ORF">IV494_06530</name>
</gene>
<feature type="transmembrane region" description="Helical" evidence="1">
    <location>
        <begin position="7"/>
        <end position="27"/>
    </location>
</feature>
<feature type="transmembrane region" description="Helical" evidence="1">
    <location>
        <begin position="33"/>
        <end position="50"/>
    </location>
</feature>
<keyword evidence="1" id="KW-1133">Transmembrane helix</keyword>
<keyword evidence="1" id="KW-0472">Membrane</keyword>